<dbReference type="OrthoDB" id="2434162at2759"/>
<dbReference type="Proteomes" id="UP000789759">
    <property type="component" value="Unassembled WGS sequence"/>
</dbReference>
<evidence type="ECO:0000313" key="1">
    <source>
        <dbReference type="EMBL" id="CAG8813825.1"/>
    </source>
</evidence>
<feature type="non-terminal residue" evidence="1">
    <location>
        <position position="1"/>
    </location>
</feature>
<protein>
    <submittedName>
        <fullName evidence="1">2690_t:CDS:1</fullName>
    </submittedName>
</protein>
<organism evidence="1 2">
    <name type="scientific">Cetraspora pellucida</name>
    <dbReference type="NCBI Taxonomy" id="1433469"/>
    <lineage>
        <taxon>Eukaryota</taxon>
        <taxon>Fungi</taxon>
        <taxon>Fungi incertae sedis</taxon>
        <taxon>Mucoromycota</taxon>
        <taxon>Glomeromycotina</taxon>
        <taxon>Glomeromycetes</taxon>
        <taxon>Diversisporales</taxon>
        <taxon>Gigasporaceae</taxon>
        <taxon>Cetraspora</taxon>
    </lineage>
</organism>
<reference evidence="1" key="1">
    <citation type="submission" date="2021-06" db="EMBL/GenBank/DDBJ databases">
        <authorList>
            <person name="Kallberg Y."/>
            <person name="Tangrot J."/>
            <person name="Rosling A."/>
        </authorList>
    </citation>
    <scope>NUCLEOTIDE SEQUENCE</scope>
    <source>
        <strain evidence="1">FL966</strain>
    </source>
</reference>
<name>A0A9N9P860_9GLOM</name>
<comment type="caution">
    <text evidence="1">The sequence shown here is derived from an EMBL/GenBank/DDBJ whole genome shotgun (WGS) entry which is preliminary data.</text>
</comment>
<sequence>FDGLLKDIKKKGIEEFKSTDNMTKGSKHVNLHISQIIDTSDGIVLKKNQQKNNQEEVNKNQFDLIIPFLFDLQGVTEPNANIRKSFSQRTSIIELFSIGVLENTGYAISSHKSFGDCYAYAKPTDKHKIDTLVNVFNKLIAYILPNQAIQELSKNITFSSGNNEDAPIYINKDSLNYNNKGSLAYNNKDLPIYLSESNEYLNETA</sequence>
<dbReference type="AlphaFoldDB" id="A0A9N9P860"/>
<gene>
    <name evidence="1" type="ORF">CPELLU_LOCUS18960</name>
</gene>
<keyword evidence="2" id="KW-1185">Reference proteome</keyword>
<evidence type="ECO:0000313" key="2">
    <source>
        <dbReference type="Proteomes" id="UP000789759"/>
    </source>
</evidence>
<dbReference type="EMBL" id="CAJVQA010041308">
    <property type="protein sequence ID" value="CAG8813825.1"/>
    <property type="molecule type" value="Genomic_DNA"/>
</dbReference>
<proteinExistence type="predicted"/>
<accession>A0A9N9P860</accession>